<dbReference type="Proteomes" id="UP000198341">
    <property type="component" value="Chromosome 8"/>
</dbReference>
<dbReference type="Pfam" id="PF13855">
    <property type="entry name" value="LRR_8"/>
    <property type="match status" value="1"/>
</dbReference>
<evidence type="ECO:0000256" key="1">
    <source>
        <dbReference type="ARBA" id="ARBA00004430"/>
    </source>
</evidence>
<protein>
    <submittedName>
        <fullName evidence="2">Uncharacterized protein</fullName>
    </submittedName>
</protein>
<reference evidence="2 3" key="1">
    <citation type="submission" date="2011-10" db="EMBL/GenBank/DDBJ databases">
        <authorList>
            <person name="Genoscope - CEA"/>
        </authorList>
    </citation>
    <scope>NUCLEOTIDE SEQUENCE [LARGE SCALE GENOMIC DNA]</scope>
    <source>
        <strain evidence="2 3">RCC 1105</strain>
    </source>
</reference>
<evidence type="ECO:0000313" key="3">
    <source>
        <dbReference type="Proteomes" id="UP000198341"/>
    </source>
</evidence>
<dbReference type="RefSeq" id="XP_007511612.1">
    <property type="nucleotide sequence ID" value="XM_007511550.1"/>
</dbReference>
<dbReference type="InterPro" id="IPR032675">
    <property type="entry name" value="LRR_dom_sf"/>
</dbReference>
<accession>K8F7Z9</accession>
<dbReference type="GO" id="GO:0005930">
    <property type="term" value="C:axoneme"/>
    <property type="evidence" value="ECO:0007669"/>
    <property type="project" value="UniProtKB-SubCell"/>
</dbReference>
<evidence type="ECO:0000313" key="2">
    <source>
        <dbReference type="EMBL" id="CCO17733.1"/>
    </source>
</evidence>
<dbReference type="GeneID" id="19014125"/>
<dbReference type="KEGG" id="bpg:Bathy08g01460"/>
<sequence>MLFLRSIARKSSKLIVQYNPSRCVRSYSSLGVAKSLAELNRLGETATKLHLDSSTDIVCNDIQCERVTKPCACKLAVALEKSGKNLREVDLSNNNLDVIPESLFENCQNLERLSLRNNKLTVEAIGKHYKLRKLKLLELGGNPGMELTVECYNRLAKRNVKVRV</sequence>
<dbReference type="PROSITE" id="PS51450">
    <property type="entry name" value="LRR"/>
    <property type="match status" value="1"/>
</dbReference>
<dbReference type="SUPFAM" id="SSF52058">
    <property type="entry name" value="L domain-like"/>
    <property type="match status" value="1"/>
</dbReference>
<name>K8F7Z9_9CHLO</name>
<keyword evidence="3" id="KW-1185">Reference proteome</keyword>
<dbReference type="AlphaFoldDB" id="K8F7Z9"/>
<dbReference type="Gene3D" id="3.80.10.10">
    <property type="entry name" value="Ribonuclease Inhibitor"/>
    <property type="match status" value="1"/>
</dbReference>
<proteinExistence type="predicted"/>
<gene>
    <name evidence="2" type="ORF">Bathy08g01460</name>
</gene>
<dbReference type="OrthoDB" id="1668230at2759"/>
<comment type="subcellular location">
    <subcellularLocation>
        <location evidence="1">Cytoplasm</location>
        <location evidence="1">Cytoskeleton</location>
        <location evidence="1">Cilium axoneme</location>
    </subcellularLocation>
</comment>
<dbReference type="InterPro" id="IPR001611">
    <property type="entry name" value="Leu-rich_rpt"/>
</dbReference>
<dbReference type="EMBL" id="FO082271">
    <property type="protein sequence ID" value="CCO17733.1"/>
    <property type="molecule type" value="Genomic_DNA"/>
</dbReference>
<organism evidence="2 3">
    <name type="scientific">Bathycoccus prasinos</name>
    <dbReference type="NCBI Taxonomy" id="41875"/>
    <lineage>
        <taxon>Eukaryota</taxon>
        <taxon>Viridiplantae</taxon>
        <taxon>Chlorophyta</taxon>
        <taxon>Mamiellophyceae</taxon>
        <taxon>Mamiellales</taxon>
        <taxon>Bathycoccaceae</taxon>
        <taxon>Bathycoccus</taxon>
    </lineage>
</organism>
<dbReference type="STRING" id="41875.K8F7Z9"/>